<comment type="caution">
    <text evidence="1">The sequence shown here is derived from an EMBL/GenBank/DDBJ whole genome shotgun (WGS) entry which is preliminary data.</text>
</comment>
<keyword evidence="2" id="KW-1185">Reference proteome</keyword>
<sequence>MTPDVPKVPEIAEDRAAISYRAAYQRIRKAMEAMAEASGDAKNPAAVRRFIEISNMLEAELDALTAERLKSSRKQYEPITDAIKRAKQILDEVSKEIADLVKAAETAAKVIEALARVAALFAGV</sequence>
<dbReference type="Proteomes" id="UP000582090">
    <property type="component" value="Unassembled WGS sequence"/>
</dbReference>
<dbReference type="EMBL" id="JACIDW010000025">
    <property type="protein sequence ID" value="MBB3966909.1"/>
    <property type="molecule type" value="Genomic_DNA"/>
</dbReference>
<organism evidence="1 2">
    <name type="scientific">Rhizobium metallidurans</name>
    <dbReference type="NCBI Taxonomy" id="1265931"/>
    <lineage>
        <taxon>Bacteria</taxon>
        <taxon>Pseudomonadati</taxon>
        <taxon>Pseudomonadota</taxon>
        <taxon>Alphaproteobacteria</taxon>
        <taxon>Hyphomicrobiales</taxon>
        <taxon>Rhizobiaceae</taxon>
        <taxon>Rhizobium/Agrobacterium group</taxon>
        <taxon>Rhizobium</taxon>
    </lineage>
</organism>
<proteinExistence type="predicted"/>
<gene>
    <name evidence="1" type="ORF">GGQ67_004602</name>
</gene>
<dbReference type="AlphaFoldDB" id="A0A7W6GDI4"/>
<accession>A0A7W6GDI4</accession>
<evidence type="ECO:0000313" key="1">
    <source>
        <dbReference type="EMBL" id="MBB3966909.1"/>
    </source>
</evidence>
<protein>
    <submittedName>
        <fullName evidence="1">ABC-type transporter Mla subunit MlaD</fullName>
    </submittedName>
</protein>
<name>A0A7W6GDI4_9HYPH</name>
<reference evidence="1 2" key="1">
    <citation type="submission" date="2020-08" db="EMBL/GenBank/DDBJ databases">
        <title>Genomic Encyclopedia of Type Strains, Phase IV (KMG-IV): sequencing the most valuable type-strain genomes for metagenomic binning, comparative biology and taxonomic classification.</title>
        <authorList>
            <person name="Goeker M."/>
        </authorList>
    </citation>
    <scope>NUCLEOTIDE SEQUENCE [LARGE SCALE GENOMIC DNA]</scope>
    <source>
        <strain evidence="1 2">DSM 26575</strain>
    </source>
</reference>
<evidence type="ECO:0000313" key="2">
    <source>
        <dbReference type="Proteomes" id="UP000582090"/>
    </source>
</evidence>
<dbReference type="RefSeq" id="WP_183902373.1">
    <property type="nucleotide sequence ID" value="NZ_JACIDW010000025.1"/>
</dbReference>